<evidence type="ECO:0008006" key="4">
    <source>
        <dbReference type="Google" id="ProtNLM"/>
    </source>
</evidence>
<feature type="compositionally biased region" description="Low complexity" evidence="1">
    <location>
        <begin position="41"/>
        <end position="57"/>
    </location>
</feature>
<feature type="region of interest" description="Disordered" evidence="1">
    <location>
        <begin position="1"/>
        <end position="319"/>
    </location>
</feature>
<feature type="compositionally biased region" description="Basic and acidic residues" evidence="1">
    <location>
        <begin position="58"/>
        <end position="112"/>
    </location>
</feature>
<name>A0ABQ0XA41_9MICC</name>
<evidence type="ECO:0000313" key="3">
    <source>
        <dbReference type="Proteomes" id="UP000321155"/>
    </source>
</evidence>
<feature type="compositionally biased region" description="Acidic residues" evidence="1">
    <location>
        <begin position="616"/>
        <end position="631"/>
    </location>
</feature>
<gene>
    <name evidence="2" type="ORF">KFL01_18450</name>
</gene>
<dbReference type="EMBL" id="BJZR01000048">
    <property type="protein sequence ID" value="GEO92539.1"/>
    <property type="molecule type" value="Genomic_DNA"/>
</dbReference>
<feature type="compositionally biased region" description="Basic and acidic residues" evidence="1">
    <location>
        <begin position="216"/>
        <end position="301"/>
    </location>
</feature>
<feature type="compositionally biased region" description="Acidic residues" evidence="1">
    <location>
        <begin position="529"/>
        <end position="538"/>
    </location>
</feature>
<comment type="caution">
    <text evidence="2">The sequence shown here is derived from an EMBL/GenBank/DDBJ whole genome shotgun (WGS) entry which is preliminary data.</text>
</comment>
<feature type="region of interest" description="Disordered" evidence="1">
    <location>
        <begin position="529"/>
        <end position="639"/>
    </location>
</feature>
<reference evidence="2 3" key="1">
    <citation type="submission" date="2019-07" db="EMBL/GenBank/DDBJ databases">
        <title>Whole genome shotgun sequence of Kocuria flava NBRC 107626.</title>
        <authorList>
            <person name="Hosoyama A."/>
            <person name="Uohara A."/>
            <person name="Ohji S."/>
            <person name="Ichikawa N."/>
        </authorList>
    </citation>
    <scope>NUCLEOTIDE SEQUENCE [LARGE SCALE GENOMIC DNA]</scope>
    <source>
        <strain evidence="2 3">NBRC 107626</strain>
    </source>
</reference>
<evidence type="ECO:0000256" key="1">
    <source>
        <dbReference type="SAM" id="MobiDB-lite"/>
    </source>
</evidence>
<accession>A0ABQ0XA41</accession>
<organism evidence="2 3">
    <name type="scientific">Kocuria flava</name>
    <dbReference type="NCBI Taxonomy" id="446860"/>
    <lineage>
        <taxon>Bacteria</taxon>
        <taxon>Bacillati</taxon>
        <taxon>Actinomycetota</taxon>
        <taxon>Actinomycetes</taxon>
        <taxon>Micrococcales</taxon>
        <taxon>Micrococcaceae</taxon>
        <taxon>Kocuria</taxon>
    </lineage>
</organism>
<evidence type="ECO:0000313" key="2">
    <source>
        <dbReference type="EMBL" id="GEO92539.1"/>
    </source>
</evidence>
<feature type="compositionally biased region" description="Basic and acidic residues" evidence="1">
    <location>
        <begin position="194"/>
        <end position="209"/>
    </location>
</feature>
<dbReference type="Proteomes" id="UP000321155">
    <property type="component" value="Unassembled WGS sequence"/>
</dbReference>
<feature type="compositionally biased region" description="Basic and acidic residues" evidence="1">
    <location>
        <begin position="119"/>
        <end position="187"/>
    </location>
</feature>
<sequence>MVAAIRNHERHRSPVGTEERYVSESFQHGSRDERDGGGPRSGRSGSDGSSGRSGRSSGPRDGRSGGPGRREGRGERPWRDRGPREDDRRGGPGRNEERRGEGRGGHGARREGGAAGQGGRDRPGDRRDDRRDGYGDRREDRESRPWRDRGPREDDRRGGPGRWEDRRGGAERRNDDRRGGFGERREGGAGSRQGGRDDRRGGYGERREGGAGPRQGGRDDRRGGYGDRREDRGGRPWRERGPREDDRRGGPGRRDDRAGERRGGYGDRQDARSGGGPRRDDRWVGGGRREDHREDRYDASTHRHRAPEVDEDITGRELDKPTRAQLGALEPRNAEAVAKHLVMAGRYLEDDPQLALEHAQAAGRRGGRIAAVREATAIAAYEAGDWALALKELRTYRRMTGSQEHLPLMVDCERALGRPEKAVELATSEAVAELDAAGRVELAIVLAGMRRDQGDAQGAVDALSIPQLDRNRGFSYSPRLFRAYAEALRGVGRDREAVAWDRQAVVAEAALGTGQFAEPEIVDLVGEEPEETGVELPDDAAAGGEQASGAGGPGEQAVVAETAPGGTATQDPDDGAEDGTEDVLDEGTDEEPEDDDERGEDLDPDDEGEGGREADLDPDDDEELVADDADGAQEGPARG</sequence>
<feature type="compositionally biased region" description="Acidic residues" evidence="1">
    <location>
        <begin position="571"/>
        <end position="608"/>
    </location>
</feature>
<protein>
    <recommendedName>
        <fullName evidence="4">TPR-repeat-containing protein</fullName>
    </recommendedName>
</protein>
<proteinExistence type="predicted"/>
<keyword evidence="3" id="KW-1185">Reference proteome</keyword>